<dbReference type="AlphaFoldDB" id="A0A9Q8P819"/>
<comment type="similarity">
    <text evidence="1 3">Belongs to the type-B carboxylesterase/lipase family.</text>
</comment>
<evidence type="ECO:0000259" key="4">
    <source>
        <dbReference type="Pfam" id="PF00135"/>
    </source>
</evidence>
<dbReference type="KEGG" id="ffu:CLAFUR5_04200"/>
<dbReference type="GeneID" id="71984078"/>
<dbReference type="GO" id="GO:0016787">
    <property type="term" value="F:hydrolase activity"/>
    <property type="evidence" value="ECO:0007669"/>
    <property type="project" value="UniProtKB-KW"/>
</dbReference>
<sequence>MISLGVAGILLAASSATALDAATPPTATVRNGTYYGYHAPAYGTDNFLGIPYAQPPVGDLRFRVPQPLNSSWSDLRNATEYGYQCIGYGKDTWSQGNYVDEDCLTLNVIRSRGAGDALPVLVWIHGGGLVMGGSSDRRYNQSFIVQQSAQAGMPIVAVSINYRLSAWGFLYGKEIQDSGNAMAGFRDQRLALQWIRENIAAFGGDPDRVTIQGESAGGTSVAAQLLAYNGRDDKLFAGAIAESGNPAGVAAYPTADDWEPVIANISSQTGCGNARQSVLDCLRTVPVERLNAVLNSTATRGARYGFVVDGDFIQDYASAQLERGDFVRVPYIIGTNTDEGTGFGGANVNTSSEFLEYVQDLGYDNATAQDLTILYPDIPETGIPATIEGRPNSTIGLQFKRTAALGGDLRMTAPRRFAAQWWAKHSVPVYSYRFNVLVSGGIFQVSLQRSADSVQVNGISWLSGAVHFQEVAFVFYNTEGLGYPQNGGPNPMGGEERPKYLKLAQLMTRMWISFANFGDPNRQLGVDAEAWPAYSVEDSKNFVFEQNTTSHAEPDYYRAEGMEYISGIILANRG</sequence>
<dbReference type="PANTHER" id="PTHR11559">
    <property type="entry name" value="CARBOXYLESTERASE"/>
    <property type="match status" value="1"/>
</dbReference>
<gene>
    <name evidence="5" type="ORF">CLAFUR5_04200</name>
</gene>
<feature type="signal peptide" evidence="3">
    <location>
        <begin position="1"/>
        <end position="18"/>
    </location>
</feature>
<keyword evidence="2 3" id="KW-0378">Hydrolase</keyword>
<dbReference type="RefSeq" id="XP_047761002.1">
    <property type="nucleotide sequence ID" value="XM_047903348.1"/>
</dbReference>
<keyword evidence="6" id="KW-1185">Reference proteome</keyword>
<evidence type="ECO:0000313" key="5">
    <source>
        <dbReference type="EMBL" id="UJO16636.1"/>
    </source>
</evidence>
<evidence type="ECO:0000256" key="2">
    <source>
        <dbReference type="ARBA" id="ARBA00022801"/>
    </source>
</evidence>
<organism evidence="5 6">
    <name type="scientific">Passalora fulva</name>
    <name type="common">Tomato leaf mold</name>
    <name type="synonym">Cladosporium fulvum</name>
    <dbReference type="NCBI Taxonomy" id="5499"/>
    <lineage>
        <taxon>Eukaryota</taxon>
        <taxon>Fungi</taxon>
        <taxon>Dikarya</taxon>
        <taxon>Ascomycota</taxon>
        <taxon>Pezizomycotina</taxon>
        <taxon>Dothideomycetes</taxon>
        <taxon>Dothideomycetidae</taxon>
        <taxon>Mycosphaerellales</taxon>
        <taxon>Mycosphaerellaceae</taxon>
        <taxon>Fulvia</taxon>
    </lineage>
</organism>
<dbReference type="InterPro" id="IPR019826">
    <property type="entry name" value="Carboxylesterase_B_AS"/>
</dbReference>
<dbReference type="Proteomes" id="UP000756132">
    <property type="component" value="Chromosome 4"/>
</dbReference>
<feature type="chain" id="PRO_5040530243" description="Carboxylic ester hydrolase" evidence="3">
    <location>
        <begin position="19"/>
        <end position="574"/>
    </location>
</feature>
<accession>A0A9Q8P819</accession>
<evidence type="ECO:0000313" key="6">
    <source>
        <dbReference type="Proteomes" id="UP000756132"/>
    </source>
</evidence>
<dbReference type="EC" id="3.1.1.-" evidence="3"/>
<dbReference type="EMBL" id="CP090166">
    <property type="protein sequence ID" value="UJO16636.1"/>
    <property type="molecule type" value="Genomic_DNA"/>
</dbReference>
<dbReference type="InterPro" id="IPR050309">
    <property type="entry name" value="Type-B_Carboxylest/Lipase"/>
</dbReference>
<keyword evidence="3" id="KW-0732">Signal</keyword>
<dbReference type="SUPFAM" id="SSF53474">
    <property type="entry name" value="alpha/beta-Hydrolases"/>
    <property type="match status" value="1"/>
</dbReference>
<dbReference type="InterPro" id="IPR002018">
    <property type="entry name" value="CarbesteraseB"/>
</dbReference>
<dbReference type="InterPro" id="IPR029058">
    <property type="entry name" value="AB_hydrolase_fold"/>
</dbReference>
<evidence type="ECO:0000256" key="3">
    <source>
        <dbReference type="RuleBase" id="RU361235"/>
    </source>
</evidence>
<feature type="domain" description="Carboxylesterase type B" evidence="4">
    <location>
        <begin position="32"/>
        <end position="549"/>
    </location>
</feature>
<dbReference type="Gene3D" id="3.40.50.1820">
    <property type="entry name" value="alpha/beta hydrolase"/>
    <property type="match status" value="1"/>
</dbReference>
<dbReference type="Pfam" id="PF00135">
    <property type="entry name" value="COesterase"/>
    <property type="match status" value="1"/>
</dbReference>
<evidence type="ECO:0000256" key="1">
    <source>
        <dbReference type="ARBA" id="ARBA00005964"/>
    </source>
</evidence>
<name>A0A9Q8P819_PASFU</name>
<dbReference type="OrthoDB" id="408631at2759"/>
<protein>
    <recommendedName>
        <fullName evidence="3">Carboxylic ester hydrolase</fullName>
        <ecNumber evidence="3">3.1.1.-</ecNumber>
    </recommendedName>
</protein>
<reference evidence="5" key="2">
    <citation type="journal article" date="2022" name="Microb. Genom.">
        <title>A chromosome-scale genome assembly of the tomato pathogen Cladosporium fulvum reveals a compartmentalized genome architecture and the presence of a dispensable chromosome.</title>
        <authorList>
            <person name="Zaccaron A.Z."/>
            <person name="Chen L.H."/>
            <person name="Samaras A."/>
            <person name="Stergiopoulos I."/>
        </authorList>
    </citation>
    <scope>NUCLEOTIDE SEQUENCE</scope>
    <source>
        <strain evidence="5">Race5_Kim</strain>
    </source>
</reference>
<proteinExistence type="inferred from homology"/>
<dbReference type="PROSITE" id="PS00122">
    <property type="entry name" value="CARBOXYLESTERASE_B_1"/>
    <property type="match status" value="1"/>
</dbReference>
<reference evidence="5" key="1">
    <citation type="submission" date="2021-12" db="EMBL/GenBank/DDBJ databases">
        <authorList>
            <person name="Zaccaron A."/>
            <person name="Stergiopoulos I."/>
        </authorList>
    </citation>
    <scope>NUCLEOTIDE SEQUENCE</scope>
    <source>
        <strain evidence="5">Race5_Kim</strain>
    </source>
</reference>